<dbReference type="InterPro" id="IPR035905">
    <property type="entry name" value="Barstar-like_sf"/>
</dbReference>
<evidence type="ECO:0000259" key="2">
    <source>
        <dbReference type="Pfam" id="PF01337"/>
    </source>
</evidence>
<protein>
    <submittedName>
        <fullName evidence="3">Barstar, RNAse (Barnase) inhibitor</fullName>
    </submittedName>
</protein>
<dbReference type="Gene3D" id="3.30.370.10">
    <property type="entry name" value="Barstar-like"/>
    <property type="match status" value="1"/>
</dbReference>
<dbReference type="EMBL" id="JABBFO010000002">
    <property type="protein sequence ID" value="MBT0726472.1"/>
    <property type="molecule type" value="Genomic_DNA"/>
</dbReference>
<feature type="domain" description="Barstar (barnase inhibitor)" evidence="2">
    <location>
        <begin position="1"/>
        <end position="82"/>
    </location>
</feature>
<dbReference type="RefSeq" id="WP_214212295.1">
    <property type="nucleotide sequence ID" value="NZ_JABBFO010000002.1"/>
</dbReference>
<evidence type="ECO:0000256" key="1">
    <source>
        <dbReference type="ARBA" id="ARBA00006845"/>
    </source>
</evidence>
<sequence length="91" mass="10736">MFTLHFNCQTIHSRDDFYRQLCQQYQTNQPFGYSLDALWDWLTGELPLPLTCHFHNLQSYPLSAEQPLAAIIELLQEARAEQPELYHIVIN</sequence>
<accession>A0ABS5T286</accession>
<evidence type="ECO:0000313" key="4">
    <source>
        <dbReference type="Proteomes" id="UP000786875"/>
    </source>
</evidence>
<reference evidence="3 4" key="1">
    <citation type="submission" date="2020-04" db="EMBL/GenBank/DDBJ databases">
        <title>Genome sequencing of Rosenbergiella species.</title>
        <authorList>
            <person name="Alvarez-Perez S."/>
            <person name="Lievens B."/>
        </authorList>
    </citation>
    <scope>NUCLEOTIDE SEQUENCE [LARGE SCALE GENOMIC DNA]</scope>
    <source>
        <strain evidence="3 4">CdVSA20.1</strain>
    </source>
</reference>
<proteinExistence type="inferred from homology"/>
<keyword evidence="4" id="KW-1185">Reference proteome</keyword>
<dbReference type="Pfam" id="PF01337">
    <property type="entry name" value="Barstar"/>
    <property type="match status" value="1"/>
</dbReference>
<dbReference type="InterPro" id="IPR000468">
    <property type="entry name" value="Barstar"/>
</dbReference>
<comment type="caution">
    <text evidence="3">The sequence shown here is derived from an EMBL/GenBank/DDBJ whole genome shotgun (WGS) entry which is preliminary data.</text>
</comment>
<dbReference type="SUPFAM" id="SSF52038">
    <property type="entry name" value="Barstar-related"/>
    <property type="match status" value="1"/>
</dbReference>
<name>A0ABS5T286_9GAMM</name>
<evidence type="ECO:0000313" key="3">
    <source>
        <dbReference type="EMBL" id="MBT0726472.1"/>
    </source>
</evidence>
<dbReference type="Proteomes" id="UP000786875">
    <property type="component" value="Unassembled WGS sequence"/>
</dbReference>
<gene>
    <name evidence="3" type="ORF">HGT73_03590</name>
</gene>
<comment type="similarity">
    <text evidence="1">Belongs to the barstar family.</text>
</comment>
<organism evidence="3 4">
    <name type="scientific">Rosenbergiella australiborealis</name>
    <dbReference type="NCBI Taxonomy" id="1544696"/>
    <lineage>
        <taxon>Bacteria</taxon>
        <taxon>Pseudomonadati</taxon>
        <taxon>Pseudomonadota</taxon>
        <taxon>Gammaproteobacteria</taxon>
        <taxon>Enterobacterales</taxon>
        <taxon>Erwiniaceae</taxon>
        <taxon>Rosenbergiella</taxon>
    </lineage>
</organism>